<feature type="binding site" evidence="9">
    <location>
        <begin position="269"/>
        <end position="273"/>
    </location>
    <ligand>
        <name>substrate</name>
    </ligand>
</feature>
<dbReference type="Pfam" id="PF00984">
    <property type="entry name" value="UDPG_MGDP_dh"/>
    <property type="match status" value="1"/>
</dbReference>
<evidence type="ECO:0000313" key="12">
    <source>
        <dbReference type="EMBL" id="AGE58905.1"/>
    </source>
</evidence>
<dbReference type="Gene3D" id="1.10.1040.10">
    <property type="entry name" value="N-(1-d-carboxylethyl)-l-norvaline Dehydrogenase, domain 2"/>
    <property type="match status" value="1"/>
</dbReference>
<dbReference type="InterPro" id="IPR013328">
    <property type="entry name" value="6PGD_dom2"/>
</dbReference>
<dbReference type="NCBIfam" id="TIGR03026">
    <property type="entry name" value="NDP-sugDHase"/>
    <property type="match status" value="1"/>
</dbReference>
<evidence type="ECO:0000256" key="9">
    <source>
        <dbReference type="PIRSR" id="PIRSR500134-2"/>
    </source>
</evidence>
<protein>
    <recommendedName>
        <fullName evidence="3 7">UDP-glucose 6-dehydrogenase</fullName>
        <ecNumber evidence="3 7">1.1.1.22</ecNumber>
    </recommendedName>
</protein>
<evidence type="ECO:0000256" key="4">
    <source>
        <dbReference type="ARBA" id="ARBA00023002"/>
    </source>
</evidence>
<dbReference type="KEGG" id="vg:40525776"/>
<evidence type="ECO:0000256" key="3">
    <source>
        <dbReference type="ARBA" id="ARBA00012954"/>
    </source>
</evidence>
<dbReference type="Pfam" id="PF03721">
    <property type="entry name" value="UDPG_MGDP_dh_N"/>
    <property type="match status" value="1"/>
</dbReference>
<dbReference type="InterPro" id="IPR001732">
    <property type="entry name" value="UDP-Glc/GDP-Man_DH_N"/>
</dbReference>
<dbReference type="SMART" id="SM00984">
    <property type="entry name" value="UDPG_MGDP_dh_C"/>
    <property type="match status" value="1"/>
</dbReference>
<evidence type="ECO:0000259" key="11">
    <source>
        <dbReference type="SMART" id="SM00984"/>
    </source>
</evidence>
<comment type="catalytic activity">
    <reaction evidence="6 7">
        <text>UDP-alpha-D-glucose + 2 NAD(+) + H2O = UDP-alpha-D-glucuronate + 2 NADH + 3 H(+)</text>
        <dbReference type="Rhea" id="RHEA:23596"/>
        <dbReference type="ChEBI" id="CHEBI:15377"/>
        <dbReference type="ChEBI" id="CHEBI:15378"/>
        <dbReference type="ChEBI" id="CHEBI:57540"/>
        <dbReference type="ChEBI" id="CHEBI:57945"/>
        <dbReference type="ChEBI" id="CHEBI:58052"/>
        <dbReference type="ChEBI" id="CHEBI:58885"/>
        <dbReference type="EC" id="1.1.1.22"/>
    </reaction>
</comment>
<feature type="active site" description="Nucleophile" evidence="8">
    <location>
        <position position="280"/>
    </location>
</feature>
<evidence type="ECO:0000256" key="10">
    <source>
        <dbReference type="PIRSR" id="PIRSR500134-3"/>
    </source>
</evidence>
<feature type="binding site" evidence="10">
    <location>
        <position position="60"/>
    </location>
    <ligand>
        <name>NAD(+)</name>
        <dbReference type="ChEBI" id="CHEBI:57540"/>
    </ligand>
</feature>
<feature type="binding site" evidence="10">
    <location>
        <position position="55"/>
    </location>
    <ligand>
        <name>NAD(+)</name>
        <dbReference type="ChEBI" id="CHEBI:57540"/>
    </ligand>
</feature>
<dbReference type="GeneID" id="40525776"/>
<comment type="similarity">
    <text evidence="2 7">Belongs to the UDP-glucose/GDP-mannose dehydrogenase family.</text>
</comment>
<dbReference type="PIRSF" id="PIRSF500134">
    <property type="entry name" value="UDPglc_DH_bac"/>
    <property type="match status" value="1"/>
</dbReference>
<dbReference type="InterPro" id="IPR036291">
    <property type="entry name" value="NAD(P)-bd_dom_sf"/>
</dbReference>
<reference evidence="12" key="1">
    <citation type="submission" date="2012-10" db="EMBL/GenBank/DDBJ databases">
        <title>Towards defining the chloroviruses: a genomic journey through a genus of large DNA viruses.</title>
        <authorList>
            <person name="Jeanniard A."/>
            <person name="Dunigan D.D."/>
            <person name="Gurnon J.R."/>
            <person name="Agarkova I."/>
            <person name="Kang M."/>
            <person name="Vitek J."/>
            <person name="Duncan G."/>
            <person name="McClung O.W."/>
            <person name="Larsen M."/>
            <person name="Claverie J.-M."/>
            <person name="Van Etten J.L."/>
            <person name="Blanc G."/>
        </authorList>
    </citation>
    <scope>NUCLEOTIDE SEQUENCE</scope>
</reference>
<feature type="binding site" evidence="10">
    <location>
        <position position="145"/>
    </location>
    <ligand>
        <name>NAD(+)</name>
        <dbReference type="ChEBI" id="CHEBI:57540"/>
    </ligand>
</feature>
<feature type="binding site" evidence="10">
    <location>
        <position position="172"/>
    </location>
    <ligand>
        <name>NAD(+)</name>
        <dbReference type="ChEBI" id="CHEBI:57540"/>
    </ligand>
</feature>
<feature type="binding site" evidence="9">
    <location>
        <position position="277"/>
    </location>
    <ligand>
        <name>substrate</name>
    </ligand>
</feature>
<dbReference type="Pfam" id="PF03720">
    <property type="entry name" value="UDPG_MGDP_dh_C"/>
    <property type="match status" value="1"/>
</dbReference>
<feature type="domain" description="UDP-glucose/GDP-mannose dehydrogenase C-terminal" evidence="11">
    <location>
        <begin position="327"/>
        <end position="408"/>
    </location>
</feature>
<evidence type="ECO:0000256" key="8">
    <source>
        <dbReference type="PIRSR" id="PIRSR500134-1"/>
    </source>
</evidence>
<dbReference type="Gene3D" id="3.40.50.720">
    <property type="entry name" value="NAD(P)-binding Rossmann-like Domain"/>
    <property type="match status" value="2"/>
</dbReference>
<dbReference type="GO" id="GO:0003979">
    <property type="term" value="F:UDP-glucose 6-dehydrogenase activity"/>
    <property type="evidence" value="ECO:0007669"/>
    <property type="project" value="UniProtKB-EC"/>
</dbReference>
<dbReference type="InterPro" id="IPR028357">
    <property type="entry name" value="UDPglc_DH_bac"/>
</dbReference>
<dbReference type="InterPro" id="IPR008927">
    <property type="entry name" value="6-PGluconate_DH-like_C_sf"/>
</dbReference>
<organism evidence="12">
    <name type="scientific">Paramecium bursaria Chlorella virus NYs1</name>
    <dbReference type="NCBI Taxonomy" id="83442"/>
    <lineage>
        <taxon>Viruses</taxon>
        <taxon>Varidnaviria</taxon>
        <taxon>Bamfordvirae</taxon>
        <taxon>Nucleocytoviricota</taxon>
        <taxon>Megaviricetes</taxon>
        <taxon>Algavirales</taxon>
        <taxon>Phycodnaviridae</taxon>
        <taxon>Chlorovirus</taxon>
        <taxon>Chlorovirus newyorkense</taxon>
    </lineage>
</organism>
<evidence type="ECO:0000256" key="7">
    <source>
        <dbReference type="PIRNR" id="PIRNR000124"/>
    </source>
</evidence>
<feature type="binding site" evidence="10">
    <location>
        <position position="109"/>
    </location>
    <ligand>
        <name>NAD(+)</name>
        <dbReference type="ChEBI" id="CHEBI:57540"/>
    </ligand>
</feature>
<evidence type="ECO:0000256" key="5">
    <source>
        <dbReference type="ARBA" id="ARBA00023027"/>
    </source>
</evidence>
<dbReference type="PANTHER" id="PTHR43750:SF2">
    <property type="entry name" value="UDP-GLUCOSE 6-DEHYDROGENASE"/>
    <property type="match status" value="1"/>
</dbReference>
<dbReference type="SUPFAM" id="SSF51735">
    <property type="entry name" value="NAD(P)-binding Rossmann-fold domains"/>
    <property type="match status" value="1"/>
</dbReference>
<feature type="binding site" evidence="9">
    <location>
        <begin position="169"/>
        <end position="172"/>
    </location>
    <ligand>
        <name>substrate</name>
    </ligand>
</feature>
<keyword evidence="5 7" id="KW-0520">NAD</keyword>
<dbReference type="InterPro" id="IPR014027">
    <property type="entry name" value="UDP-Glc/GDP-Man_DH_C"/>
</dbReference>
<dbReference type="PANTHER" id="PTHR43750">
    <property type="entry name" value="UDP-GLUCOSE 6-DEHYDROGENASE TUAD"/>
    <property type="match status" value="1"/>
</dbReference>
<dbReference type="GO" id="GO:0051287">
    <property type="term" value="F:NAD binding"/>
    <property type="evidence" value="ECO:0007669"/>
    <property type="project" value="InterPro"/>
</dbReference>
<feature type="binding site" evidence="9">
    <location>
        <position position="224"/>
    </location>
    <ligand>
        <name>substrate</name>
    </ligand>
</feature>
<dbReference type="EC" id="1.1.1.22" evidence="3 7"/>
<keyword evidence="4 7" id="KW-0560">Oxidoreductase</keyword>
<accession>M1IK57</accession>
<evidence type="ECO:0000256" key="6">
    <source>
        <dbReference type="ARBA" id="ARBA00047473"/>
    </source>
</evidence>
<evidence type="ECO:0000256" key="1">
    <source>
        <dbReference type="ARBA" id="ARBA00004701"/>
    </source>
</evidence>
<dbReference type="InterPro" id="IPR017476">
    <property type="entry name" value="UDP-Glc/GDP-Man"/>
</dbReference>
<dbReference type="RefSeq" id="YP_009665550.1">
    <property type="nucleotide sequence ID" value="NC_043235.1"/>
</dbReference>
<proteinExistence type="inferred from homology"/>
<feature type="binding site" evidence="10">
    <location>
        <position position="283"/>
    </location>
    <ligand>
        <name>NAD(+)</name>
        <dbReference type="ChEBI" id="CHEBI:57540"/>
    </ligand>
</feature>
<name>M1IK57_9PHYC</name>
<gene>
    <name evidence="12" type="primary">NYs-1_846L</name>
    <name evidence="12" type="ORF">PBCVNYs1_846L</name>
</gene>
<dbReference type="SUPFAM" id="SSF48179">
    <property type="entry name" value="6-phosphogluconate dehydrogenase C-terminal domain-like"/>
    <property type="match status" value="1"/>
</dbReference>
<dbReference type="GO" id="GO:0006065">
    <property type="term" value="P:UDP-glucuronate biosynthetic process"/>
    <property type="evidence" value="ECO:0007669"/>
    <property type="project" value="UniProtKB-UniPathway"/>
</dbReference>
<comment type="pathway">
    <text evidence="1">Nucleotide-sugar biosynthesis; UDP-alpha-D-glucuronate biosynthesis; UDP-alpha-D-glucuronate from UDP-alpha-D-glucose: step 1/1.</text>
</comment>
<dbReference type="EMBL" id="JX997183">
    <property type="protein sequence ID" value="AGE58905.1"/>
    <property type="molecule type" value="Genomic_DNA"/>
</dbReference>
<sequence>MTNNILLHIVTFYNLNNIVYTDSIKMTRITVVGCGYVGTASAVLLAQNNEVTILDISDERIRLIKNKKSPIEDKEIEEFLETKELNLTATTDKFIAYENTEFVIIATPTDYDVVTRYFNTKSVENVIGDVIKNTQTRPTIVIKSTIPIGFVDKMREQFDYKNIIFSPEFLREGRALYDNLYPSRIIVGDDSPSALKFANLLVEGSKTPLAPILTMGTREAEAVKLFSNTYLAMRVAYFNELDTFAMSHDMNAKEIIDGVTLEPRIGQGYSNPSFGYGAYCFPKDTKQLLANFEGVPQDIIGAIVESNETRKEAIVSEVENRFPTTIGVYKLAAKSGSDNFRSSAIVDIMKRLANKGYRIKIFEPSVEEFENFEVDNNLTTFVTESDVIIANRVSIEHRILFGKKLITRDIYGDN</sequence>
<feature type="binding site" evidence="9">
    <location>
        <position position="334"/>
    </location>
    <ligand>
        <name>substrate</name>
    </ligand>
</feature>
<dbReference type="UniPathway" id="UPA00038">
    <property type="reaction ID" value="UER00491"/>
</dbReference>
<evidence type="ECO:0000256" key="2">
    <source>
        <dbReference type="ARBA" id="ARBA00006601"/>
    </source>
</evidence>
<dbReference type="SUPFAM" id="SSF52413">
    <property type="entry name" value="UDP-glucose/GDP-mannose dehydrogenase C-terminal domain"/>
    <property type="match status" value="1"/>
</dbReference>
<dbReference type="InterPro" id="IPR036220">
    <property type="entry name" value="UDP-Glc/GDP-Man_DH_C_sf"/>
</dbReference>
<feature type="binding site" evidence="10">
    <location>
        <position position="341"/>
    </location>
    <ligand>
        <name>NAD(+)</name>
        <dbReference type="ChEBI" id="CHEBI:57540"/>
    </ligand>
</feature>
<dbReference type="GO" id="GO:0000271">
    <property type="term" value="P:polysaccharide biosynthetic process"/>
    <property type="evidence" value="ECO:0007669"/>
    <property type="project" value="InterPro"/>
</dbReference>
<dbReference type="InterPro" id="IPR014026">
    <property type="entry name" value="UDP-Glc/GDP-Man_DH_dimer"/>
</dbReference>
<dbReference type="PIRSF" id="PIRSF000124">
    <property type="entry name" value="UDPglc_GDPman_dh"/>
    <property type="match status" value="1"/>
</dbReference>